<dbReference type="EMBL" id="AP029612">
    <property type="protein sequence ID" value="BFG70062.1"/>
    <property type="molecule type" value="Genomic_DNA"/>
</dbReference>
<dbReference type="Gene3D" id="1.20.120.450">
    <property type="entry name" value="dinb family like domain"/>
    <property type="match status" value="1"/>
</dbReference>
<organism evidence="2">
    <name type="scientific">Sediminibacterium sp. KACHI17</name>
    <dbReference type="NCBI Taxonomy" id="1751071"/>
    <lineage>
        <taxon>Bacteria</taxon>
        <taxon>Pseudomonadati</taxon>
        <taxon>Bacteroidota</taxon>
        <taxon>Chitinophagia</taxon>
        <taxon>Chitinophagales</taxon>
        <taxon>Chitinophagaceae</taxon>
        <taxon>Sediminibacterium</taxon>
    </lineage>
</organism>
<evidence type="ECO:0000259" key="1">
    <source>
        <dbReference type="Pfam" id="PF12867"/>
    </source>
</evidence>
<dbReference type="Pfam" id="PF12867">
    <property type="entry name" value="DinB_2"/>
    <property type="match status" value="1"/>
</dbReference>
<protein>
    <recommendedName>
        <fullName evidence="1">DinB-like domain-containing protein</fullName>
    </recommendedName>
</protein>
<dbReference type="SUPFAM" id="SSF109854">
    <property type="entry name" value="DinB/YfiT-like putative metalloenzymes"/>
    <property type="match status" value="1"/>
</dbReference>
<dbReference type="RefSeq" id="WP_353550354.1">
    <property type="nucleotide sequence ID" value="NZ_AP029612.1"/>
</dbReference>
<reference evidence="2" key="1">
    <citation type="submission" date="2024-02" db="EMBL/GenBank/DDBJ databases">
        <title>Sediminibacterium planktonica sp. nov. and Sediminibacterium longus sp. nov., isolated from surface lake and river water.</title>
        <authorList>
            <person name="Watanabe K."/>
            <person name="Takemine S."/>
            <person name="Ishii Y."/>
            <person name="Ogata Y."/>
            <person name="Shindo C."/>
            <person name="Suda W."/>
        </authorList>
    </citation>
    <scope>NUCLEOTIDE SEQUENCE</scope>
    <source>
        <strain evidence="2">KACHI17</strain>
    </source>
</reference>
<dbReference type="AlphaFoldDB" id="A0AAT9GHE0"/>
<evidence type="ECO:0000313" key="2">
    <source>
        <dbReference type="EMBL" id="BFG70062.1"/>
    </source>
</evidence>
<name>A0AAT9GHE0_9BACT</name>
<gene>
    <name evidence="2" type="ORF">KACHI17_09430</name>
</gene>
<dbReference type="InterPro" id="IPR024775">
    <property type="entry name" value="DinB-like"/>
</dbReference>
<dbReference type="InterPro" id="IPR034660">
    <property type="entry name" value="DinB/YfiT-like"/>
</dbReference>
<sequence>MHISVSDAVNLLSRTPQLLEDLLLDIPDALLHANEGGDSWSPYDVVGHLIHGEKTDWIPRMKICLSDDNHKTFTPFDRFAQFEDSKGKSILELLKTFRSLREENLTILNDFQLSPADFERTAIHPAFGTVTLQQLLATWVVHDQNHIYQITRTISHQYREETGPWKAYLRIIQ</sequence>
<accession>A0AAT9GHE0</accession>
<proteinExistence type="predicted"/>
<feature type="domain" description="DinB-like" evidence="1">
    <location>
        <begin position="12"/>
        <end position="150"/>
    </location>
</feature>